<dbReference type="SMART" id="SM00349">
    <property type="entry name" value="KRAB"/>
    <property type="match status" value="1"/>
</dbReference>
<dbReference type="PANTHER" id="PTHR23232:SF157">
    <property type="entry name" value="ZINC FINGER PROTEIN 525"/>
    <property type="match status" value="1"/>
</dbReference>
<feature type="domain" description="KRAB" evidence="1">
    <location>
        <begin position="6"/>
        <end position="78"/>
    </location>
</feature>
<dbReference type="SUPFAM" id="SSF109640">
    <property type="entry name" value="KRAB domain (Kruppel-associated box)"/>
    <property type="match status" value="1"/>
</dbReference>
<comment type="caution">
    <text evidence="2">The sequence shown here is derived from an EMBL/GenBank/DDBJ whole genome shotgun (WGS) entry which is preliminary data.</text>
</comment>
<dbReference type="InterPro" id="IPR001909">
    <property type="entry name" value="KRAB"/>
</dbReference>
<dbReference type="PANTHER" id="PTHR23232">
    <property type="entry name" value="KRAB DOMAIN C2H2 ZINC FINGER"/>
    <property type="match status" value="1"/>
</dbReference>
<proteinExistence type="predicted"/>
<dbReference type="PROSITE" id="PS50805">
    <property type="entry name" value="KRAB"/>
    <property type="match status" value="1"/>
</dbReference>
<dbReference type="EMBL" id="NBAG03000037">
    <property type="protein sequence ID" value="PNI96059.1"/>
    <property type="molecule type" value="Genomic_DNA"/>
</dbReference>
<reference evidence="2 3" key="1">
    <citation type="submission" date="2017-12" db="EMBL/GenBank/DDBJ databases">
        <title>High-resolution comparative analysis of great ape genomes.</title>
        <authorList>
            <person name="Pollen A."/>
            <person name="Hastie A."/>
            <person name="Hormozdiari F."/>
            <person name="Dougherty M."/>
            <person name="Liu R."/>
            <person name="Chaisson M."/>
            <person name="Hoppe E."/>
            <person name="Hill C."/>
            <person name="Pang A."/>
            <person name="Hillier L."/>
            <person name="Baker C."/>
            <person name="Armstrong J."/>
            <person name="Shendure J."/>
            <person name="Paten B."/>
            <person name="Wilson R."/>
            <person name="Chao H."/>
            <person name="Schneider V."/>
            <person name="Ventura M."/>
            <person name="Kronenberg Z."/>
            <person name="Murali S."/>
            <person name="Gordon D."/>
            <person name="Cantsilieris S."/>
            <person name="Munson K."/>
            <person name="Nelson B."/>
            <person name="Raja A."/>
            <person name="Underwood J."/>
            <person name="Diekhans M."/>
            <person name="Fiddes I."/>
            <person name="Haussler D."/>
            <person name="Eichler E."/>
        </authorList>
    </citation>
    <scope>NUCLEOTIDE SEQUENCE [LARGE SCALE GENOMIC DNA]</scope>
    <source>
        <strain evidence="2">Yerkes chimp pedigree #C0471</strain>
    </source>
</reference>
<evidence type="ECO:0000313" key="3">
    <source>
        <dbReference type="Proteomes" id="UP000236370"/>
    </source>
</evidence>
<name>A0A2J8QIM5_PANTR</name>
<dbReference type="InterPro" id="IPR050169">
    <property type="entry name" value="Krueppel_C2H2_ZnF"/>
</dbReference>
<organism evidence="2 3">
    <name type="scientific">Pan troglodytes</name>
    <name type="common">Chimpanzee</name>
    <dbReference type="NCBI Taxonomy" id="9598"/>
    <lineage>
        <taxon>Eukaryota</taxon>
        <taxon>Metazoa</taxon>
        <taxon>Chordata</taxon>
        <taxon>Craniata</taxon>
        <taxon>Vertebrata</taxon>
        <taxon>Euteleostomi</taxon>
        <taxon>Mammalia</taxon>
        <taxon>Eutheria</taxon>
        <taxon>Euarchontoglires</taxon>
        <taxon>Primates</taxon>
        <taxon>Haplorrhini</taxon>
        <taxon>Catarrhini</taxon>
        <taxon>Hominidae</taxon>
        <taxon>Pan</taxon>
    </lineage>
</organism>
<dbReference type="GO" id="GO:0006355">
    <property type="term" value="P:regulation of DNA-templated transcription"/>
    <property type="evidence" value="ECO:0007669"/>
    <property type="project" value="InterPro"/>
</dbReference>
<dbReference type="InterPro" id="IPR036051">
    <property type="entry name" value="KRAB_dom_sf"/>
</dbReference>
<protein>
    <submittedName>
        <fullName evidence="2">ZNF540 isoform 6</fullName>
    </submittedName>
</protein>
<dbReference type="Pfam" id="PF01352">
    <property type="entry name" value="KRAB"/>
    <property type="match status" value="1"/>
</dbReference>
<accession>A0A2J8QIM5</accession>
<dbReference type="Proteomes" id="UP000236370">
    <property type="component" value="Unassembled WGS sequence"/>
</dbReference>
<evidence type="ECO:0000259" key="1">
    <source>
        <dbReference type="PROSITE" id="PS50805"/>
    </source>
</evidence>
<sequence length="100" mass="11281">MAHALVTFRDVAIDFSQKEWECLDTTQRKLYRDVMLENYNNLVSLAGYSGSKPDVITLLEQGKEPCVAAKDVTGRQCPGLLSRHKTKKLSSEKDIHEISL</sequence>
<dbReference type="AlphaFoldDB" id="A0A2J8QIM5"/>
<gene>
    <name evidence="2" type="ORF">CK820_G0030326</name>
</gene>
<dbReference type="CDD" id="cd07765">
    <property type="entry name" value="KRAB_A-box"/>
    <property type="match status" value="1"/>
</dbReference>
<dbReference type="Gene3D" id="6.10.140.140">
    <property type="match status" value="1"/>
</dbReference>
<feature type="non-terminal residue" evidence="2">
    <location>
        <position position="100"/>
    </location>
</feature>
<evidence type="ECO:0000313" key="2">
    <source>
        <dbReference type="EMBL" id="PNI96059.1"/>
    </source>
</evidence>